<proteinExistence type="predicted"/>
<evidence type="ECO:0000313" key="2">
    <source>
        <dbReference type="Proteomes" id="UP000053815"/>
    </source>
</evidence>
<name>A0A0C9MP13_9FUNG</name>
<evidence type="ECO:0008006" key="3">
    <source>
        <dbReference type="Google" id="ProtNLM"/>
    </source>
</evidence>
<organism evidence="1">
    <name type="scientific">Mucor ambiguus</name>
    <dbReference type="NCBI Taxonomy" id="91626"/>
    <lineage>
        <taxon>Eukaryota</taxon>
        <taxon>Fungi</taxon>
        <taxon>Fungi incertae sedis</taxon>
        <taxon>Mucoromycota</taxon>
        <taxon>Mucoromycotina</taxon>
        <taxon>Mucoromycetes</taxon>
        <taxon>Mucorales</taxon>
        <taxon>Mucorineae</taxon>
        <taxon>Mucoraceae</taxon>
        <taxon>Mucor</taxon>
    </lineage>
</organism>
<keyword evidence="2" id="KW-1185">Reference proteome</keyword>
<reference evidence="1" key="1">
    <citation type="submission" date="2014-09" db="EMBL/GenBank/DDBJ databases">
        <title>Draft genome sequence of an oleaginous Mucoromycotina fungus Mucor ambiguus NBRC6742.</title>
        <authorList>
            <person name="Takeda I."/>
            <person name="Yamane N."/>
            <person name="Morita T."/>
            <person name="Tamano K."/>
            <person name="Machida M."/>
            <person name="Baker S."/>
            <person name="Koike H."/>
        </authorList>
    </citation>
    <scope>NUCLEOTIDE SEQUENCE</scope>
    <source>
        <strain evidence="1">NBRC 6742</strain>
    </source>
</reference>
<dbReference type="Proteomes" id="UP000053815">
    <property type="component" value="Unassembled WGS sequence"/>
</dbReference>
<dbReference type="AlphaFoldDB" id="A0A0C9MP13"/>
<gene>
    <name evidence="1" type="ORF">MAM1_0079d04480</name>
</gene>
<accession>A0A0C9MP13</accession>
<sequence length="106" mass="12493">MQFCVECMIAVKQRHYIGYRHSRDQCTVIHQREPNLPENMTGTTALFIYLSSLPSWIKSHFNFLKTSSLTLTINEATVCRRWYNLAINYGMYSRIVIKDERPQDAM</sequence>
<evidence type="ECO:0000313" key="1">
    <source>
        <dbReference type="EMBL" id="GAN05012.1"/>
    </source>
</evidence>
<protein>
    <recommendedName>
        <fullName evidence="3">F-box domain-containing protein</fullName>
    </recommendedName>
</protein>
<dbReference type="EMBL" id="DF836368">
    <property type="protein sequence ID" value="GAN05012.1"/>
    <property type="molecule type" value="Genomic_DNA"/>
</dbReference>